<evidence type="ECO:0008006" key="5">
    <source>
        <dbReference type="Google" id="ProtNLM"/>
    </source>
</evidence>
<feature type="chain" id="PRO_5012462801" description="DUF4148 domain-containing protein" evidence="2">
    <location>
        <begin position="25"/>
        <end position="115"/>
    </location>
</feature>
<sequence length="115" mass="11962">MKKIKIGLLVLFLVGVAAHGQAQAQSEQARWEQIVTSGGKNKLPFKQESAAPKQAFSTPQGTIKNTGTGKVNPAESKGSASDLVSSRAVLENAAKKAPSPAVAPKISDQGVEPKK</sequence>
<organism evidence="3 4">
    <name type="scientific">Sphingobacterium psychroaquaticum</name>
    <dbReference type="NCBI Taxonomy" id="561061"/>
    <lineage>
        <taxon>Bacteria</taxon>
        <taxon>Pseudomonadati</taxon>
        <taxon>Bacteroidota</taxon>
        <taxon>Sphingobacteriia</taxon>
        <taxon>Sphingobacteriales</taxon>
        <taxon>Sphingobacteriaceae</taxon>
        <taxon>Sphingobacterium</taxon>
    </lineage>
</organism>
<feature type="region of interest" description="Disordered" evidence="1">
    <location>
        <begin position="40"/>
        <end position="115"/>
    </location>
</feature>
<evidence type="ECO:0000313" key="4">
    <source>
        <dbReference type="Proteomes" id="UP000192980"/>
    </source>
</evidence>
<dbReference type="EMBL" id="FXAU01000001">
    <property type="protein sequence ID" value="SMG11325.1"/>
    <property type="molecule type" value="Genomic_DNA"/>
</dbReference>
<keyword evidence="4" id="KW-1185">Reference proteome</keyword>
<dbReference type="Proteomes" id="UP000192980">
    <property type="component" value="Unassembled WGS sequence"/>
</dbReference>
<evidence type="ECO:0000256" key="2">
    <source>
        <dbReference type="SAM" id="SignalP"/>
    </source>
</evidence>
<keyword evidence="2" id="KW-0732">Signal</keyword>
<dbReference type="RefSeq" id="WP_085471464.1">
    <property type="nucleotide sequence ID" value="NZ_FXAU01000001.1"/>
</dbReference>
<protein>
    <recommendedName>
        <fullName evidence="5">DUF4148 domain-containing protein</fullName>
    </recommendedName>
</protein>
<accession>A0A1X7I9N8</accession>
<gene>
    <name evidence="3" type="ORF">SAMN05660862_0602</name>
</gene>
<reference evidence="3 4" key="1">
    <citation type="submission" date="2017-04" db="EMBL/GenBank/DDBJ databases">
        <authorList>
            <person name="Afonso C.L."/>
            <person name="Miller P.J."/>
            <person name="Scott M.A."/>
            <person name="Spackman E."/>
            <person name="Goraichik I."/>
            <person name="Dimitrov K.M."/>
            <person name="Suarez D.L."/>
            <person name="Swayne D.E."/>
        </authorList>
    </citation>
    <scope>NUCLEOTIDE SEQUENCE [LARGE SCALE GENOMIC DNA]</scope>
    <source>
        <strain evidence="3 4">DSM 22418</strain>
    </source>
</reference>
<dbReference type="AlphaFoldDB" id="A0A1X7I9N8"/>
<feature type="compositionally biased region" description="Polar residues" evidence="1">
    <location>
        <begin position="55"/>
        <end position="69"/>
    </location>
</feature>
<evidence type="ECO:0000256" key="1">
    <source>
        <dbReference type="SAM" id="MobiDB-lite"/>
    </source>
</evidence>
<evidence type="ECO:0000313" key="3">
    <source>
        <dbReference type="EMBL" id="SMG11325.1"/>
    </source>
</evidence>
<dbReference type="STRING" id="561061.SAMN05660862_0602"/>
<feature type="signal peptide" evidence="2">
    <location>
        <begin position="1"/>
        <end position="24"/>
    </location>
</feature>
<feature type="compositionally biased region" description="Low complexity" evidence="1">
    <location>
        <begin position="95"/>
        <end position="105"/>
    </location>
</feature>
<name>A0A1X7I9N8_9SPHI</name>
<proteinExistence type="predicted"/>